<dbReference type="AlphaFoldDB" id="A0A815KU97"/>
<evidence type="ECO:0000313" key="3">
    <source>
        <dbReference type="Proteomes" id="UP000663845"/>
    </source>
</evidence>
<proteinExistence type="predicted"/>
<dbReference type="EMBL" id="CAJOAZ010002737">
    <property type="protein sequence ID" value="CAF3955235.1"/>
    <property type="molecule type" value="Genomic_DNA"/>
</dbReference>
<dbReference type="Proteomes" id="UP000663845">
    <property type="component" value="Unassembled WGS sequence"/>
</dbReference>
<protein>
    <submittedName>
        <fullName evidence="1">Uncharacterized protein</fullName>
    </submittedName>
</protein>
<evidence type="ECO:0000313" key="2">
    <source>
        <dbReference type="EMBL" id="CAF3955235.1"/>
    </source>
</evidence>
<dbReference type="Proteomes" id="UP000663844">
    <property type="component" value="Unassembled WGS sequence"/>
</dbReference>
<reference evidence="1" key="1">
    <citation type="submission" date="2021-02" db="EMBL/GenBank/DDBJ databases">
        <authorList>
            <person name="Nowell W R."/>
        </authorList>
    </citation>
    <scope>NUCLEOTIDE SEQUENCE</scope>
</reference>
<name>A0A815KU97_9BILA</name>
<organism evidence="1 3">
    <name type="scientific">Adineta steineri</name>
    <dbReference type="NCBI Taxonomy" id="433720"/>
    <lineage>
        <taxon>Eukaryota</taxon>
        <taxon>Metazoa</taxon>
        <taxon>Spiralia</taxon>
        <taxon>Gnathifera</taxon>
        <taxon>Rotifera</taxon>
        <taxon>Eurotatoria</taxon>
        <taxon>Bdelloidea</taxon>
        <taxon>Adinetida</taxon>
        <taxon>Adinetidae</taxon>
        <taxon>Adineta</taxon>
    </lineage>
</organism>
<evidence type="ECO:0000313" key="1">
    <source>
        <dbReference type="EMBL" id="CAF1395597.1"/>
    </source>
</evidence>
<sequence>MHNEAMVVAAMCENSKIYRPHKFPIQTNLYNLVVARSSYGKSSILNMVRKAIDVVVVVFRPLNFKSAAKDGEENMVAGLLSSFNSSTCFLIIDEADVVLKKMGYTLLPPGVRD</sequence>
<gene>
    <name evidence="1" type="ORF">JYZ213_LOCUS37461</name>
    <name evidence="2" type="ORF">OXD698_LOCUS26933</name>
</gene>
<comment type="caution">
    <text evidence="1">The sequence shown here is derived from an EMBL/GenBank/DDBJ whole genome shotgun (WGS) entry which is preliminary data.</text>
</comment>
<accession>A0A815KU97</accession>
<dbReference type="EMBL" id="CAJNOG010001001">
    <property type="protein sequence ID" value="CAF1395597.1"/>
    <property type="molecule type" value="Genomic_DNA"/>
</dbReference>